<dbReference type="EMBL" id="CACVKT020008264">
    <property type="protein sequence ID" value="CAC5413910.1"/>
    <property type="molecule type" value="Genomic_DNA"/>
</dbReference>
<protein>
    <recommendedName>
        <fullName evidence="2">Fibrinogen C-terminal domain-containing protein</fullName>
    </recommendedName>
</protein>
<dbReference type="Proteomes" id="UP000507470">
    <property type="component" value="Unassembled WGS sequence"/>
</dbReference>
<dbReference type="InterPro" id="IPR014716">
    <property type="entry name" value="Fibrinogen_a/b/g_C_1"/>
</dbReference>
<evidence type="ECO:0000313" key="4">
    <source>
        <dbReference type="Proteomes" id="UP000507470"/>
    </source>
</evidence>
<sequence>MKKCLVFIGLVCSVLLPGVKSTNTGDDLVETPVVDNQNVPLLAMFDMTKVNKRIKAYFSETFEKRMSNLVKMKLEDVLLSLKIDEDVKQYIDSMKGNLTLDIEMEIKDYFDHVKRNLTDALFEEMKSFRNSLQEVKQIIANQSDNLHGLNICGGILQDCGDLKGTGCTSGMYILHSSSKSLFSGYCNMDDNGGGWTVIQRRQDGSKNFYRGWDDYKNGFGDPTGEFWLGNEHIYKLTSQGRYQLRITLEDWNGDTSYATYNTFSLGNEDSSYKLTIGGYSGTAGM</sequence>
<feature type="domain" description="Fibrinogen C-terminal" evidence="2">
    <location>
        <begin position="150"/>
        <end position="285"/>
    </location>
</feature>
<evidence type="ECO:0000256" key="1">
    <source>
        <dbReference type="SAM" id="SignalP"/>
    </source>
</evidence>
<keyword evidence="4" id="KW-1185">Reference proteome</keyword>
<dbReference type="InterPro" id="IPR036056">
    <property type="entry name" value="Fibrinogen-like_C"/>
</dbReference>
<reference evidence="3 4" key="1">
    <citation type="submission" date="2020-06" db="EMBL/GenBank/DDBJ databases">
        <authorList>
            <person name="Li R."/>
            <person name="Bekaert M."/>
        </authorList>
    </citation>
    <scope>NUCLEOTIDE SEQUENCE [LARGE SCALE GENOMIC DNA]</scope>
    <source>
        <strain evidence="4">wild</strain>
    </source>
</reference>
<dbReference type="SUPFAM" id="SSF56496">
    <property type="entry name" value="Fibrinogen C-terminal domain-like"/>
    <property type="match status" value="1"/>
</dbReference>
<accession>A0A6J8E0D8</accession>
<dbReference type="InterPro" id="IPR002181">
    <property type="entry name" value="Fibrinogen_a/b/g_C_dom"/>
</dbReference>
<dbReference type="Gene3D" id="3.90.215.10">
    <property type="entry name" value="Gamma Fibrinogen, chain A, domain 1"/>
    <property type="match status" value="1"/>
</dbReference>
<name>A0A6J8E0D8_MYTCO</name>
<keyword evidence="1" id="KW-0732">Signal</keyword>
<feature type="chain" id="PRO_5027002196" description="Fibrinogen C-terminal domain-containing protein" evidence="1">
    <location>
        <begin position="22"/>
        <end position="285"/>
    </location>
</feature>
<dbReference type="PROSITE" id="PS51406">
    <property type="entry name" value="FIBRINOGEN_C_2"/>
    <property type="match status" value="1"/>
</dbReference>
<dbReference type="Pfam" id="PF00147">
    <property type="entry name" value="Fibrinogen_C"/>
    <property type="match status" value="1"/>
</dbReference>
<dbReference type="OrthoDB" id="7735366at2759"/>
<dbReference type="GO" id="GO:0005615">
    <property type="term" value="C:extracellular space"/>
    <property type="evidence" value="ECO:0007669"/>
    <property type="project" value="TreeGrafter"/>
</dbReference>
<dbReference type="PANTHER" id="PTHR19143">
    <property type="entry name" value="FIBRINOGEN/TENASCIN/ANGIOPOEITIN"/>
    <property type="match status" value="1"/>
</dbReference>
<evidence type="ECO:0000259" key="2">
    <source>
        <dbReference type="PROSITE" id="PS51406"/>
    </source>
</evidence>
<feature type="signal peptide" evidence="1">
    <location>
        <begin position="1"/>
        <end position="21"/>
    </location>
</feature>
<evidence type="ECO:0000313" key="3">
    <source>
        <dbReference type="EMBL" id="CAC5413910.1"/>
    </source>
</evidence>
<gene>
    <name evidence="3" type="ORF">MCOR_46765</name>
</gene>
<dbReference type="InterPro" id="IPR050373">
    <property type="entry name" value="Fibrinogen_C-term_domain"/>
</dbReference>
<organism evidence="3 4">
    <name type="scientific">Mytilus coruscus</name>
    <name type="common">Sea mussel</name>
    <dbReference type="NCBI Taxonomy" id="42192"/>
    <lineage>
        <taxon>Eukaryota</taxon>
        <taxon>Metazoa</taxon>
        <taxon>Spiralia</taxon>
        <taxon>Lophotrochozoa</taxon>
        <taxon>Mollusca</taxon>
        <taxon>Bivalvia</taxon>
        <taxon>Autobranchia</taxon>
        <taxon>Pteriomorphia</taxon>
        <taxon>Mytilida</taxon>
        <taxon>Mytiloidea</taxon>
        <taxon>Mytilidae</taxon>
        <taxon>Mytilinae</taxon>
        <taxon>Mytilus</taxon>
    </lineage>
</organism>
<dbReference type="AlphaFoldDB" id="A0A6J8E0D8"/>
<dbReference type="PANTHER" id="PTHR19143:SF458">
    <property type="entry name" value="FIBRINOGEN C-TERMINAL DOMAIN-CONTAINING PROTEIN-RELATED"/>
    <property type="match status" value="1"/>
</dbReference>
<proteinExistence type="predicted"/>
<dbReference type="SMART" id="SM00186">
    <property type="entry name" value="FBG"/>
    <property type="match status" value="1"/>
</dbReference>